<evidence type="ECO:0000313" key="10">
    <source>
        <dbReference type="EMBL" id="VTS12900.1"/>
    </source>
</evidence>
<evidence type="ECO:0000313" key="11">
    <source>
        <dbReference type="Proteomes" id="UP000394068"/>
    </source>
</evidence>
<dbReference type="Pfam" id="PF00746">
    <property type="entry name" value="Gram_pos_anchor"/>
    <property type="match status" value="1"/>
</dbReference>
<keyword evidence="10" id="KW-0675">Receptor</keyword>
<dbReference type="PROSITE" id="PS50847">
    <property type="entry name" value="GRAM_POS_ANCHORING"/>
    <property type="match status" value="1"/>
</dbReference>
<dbReference type="Pfam" id="PF17998">
    <property type="entry name" value="AgI_II_C2"/>
    <property type="match status" value="3"/>
</dbReference>
<evidence type="ECO:0000256" key="6">
    <source>
        <dbReference type="SAM" id="Coils"/>
    </source>
</evidence>
<evidence type="ECO:0000259" key="9">
    <source>
        <dbReference type="PROSITE" id="PS50847"/>
    </source>
</evidence>
<evidence type="ECO:0000256" key="3">
    <source>
        <dbReference type="ARBA" id="ARBA00022729"/>
    </source>
</evidence>
<dbReference type="Pfam" id="PF18652">
    <property type="entry name" value="Adhesin_P1_N"/>
    <property type="match status" value="1"/>
</dbReference>
<dbReference type="InterPro" id="IPR019931">
    <property type="entry name" value="LPXTG_anchor"/>
</dbReference>
<keyword evidence="2" id="KW-0964">Secreted</keyword>
<dbReference type="EMBL" id="CABEHT010000001">
    <property type="protein sequence ID" value="VTS12900.1"/>
    <property type="molecule type" value="Genomic_DNA"/>
</dbReference>
<accession>A0A4U9XIB9</accession>
<dbReference type="Pfam" id="PF08363">
    <property type="entry name" value="GbpC"/>
    <property type="match status" value="1"/>
</dbReference>
<keyword evidence="1" id="KW-0134">Cell wall</keyword>
<feature type="compositionally biased region" description="Polar residues" evidence="7">
    <location>
        <begin position="78"/>
        <end position="98"/>
    </location>
</feature>
<dbReference type="NCBIfam" id="TIGR01167">
    <property type="entry name" value="LPXTG_anchor"/>
    <property type="match status" value="1"/>
</dbReference>
<name>A0A4U9XIB9_9STRE</name>
<feature type="region of interest" description="Disordered" evidence="7">
    <location>
        <begin position="1577"/>
        <end position="1599"/>
    </location>
</feature>
<dbReference type="InterPro" id="IPR041324">
    <property type="entry name" value="AgI/II_N"/>
</dbReference>
<dbReference type="InterPro" id="IPR021197">
    <property type="entry name" value="Cross-wall-target_lipo_motif"/>
</dbReference>
<evidence type="ECO:0000256" key="8">
    <source>
        <dbReference type="SAM" id="Phobius"/>
    </source>
</evidence>
<feature type="region of interest" description="Disordered" evidence="7">
    <location>
        <begin position="66"/>
        <end position="99"/>
    </location>
</feature>
<organism evidence="10 11">
    <name type="scientific">Streptococcus pseudoporcinus</name>
    <dbReference type="NCBI Taxonomy" id="361101"/>
    <lineage>
        <taxon>Bacteria</taxon>
        <taxon>Bacillati</taxon>
        <taxon>Bacillota</taxon>
        <taxon>Bacilli</taxon>
        <taxon>Lactobacillales</taxon>
        <taxon>Streptococcaceae</taxon>
        <taxon>Streptococcus</taxon>
    </lineage>
</organism>
<sequence>MTLPIQVKPIVTQEKGEKHVFRKSKKYRTLCSVALGTVATAVLALGGGVAKADELLTPSAPSIVLTDNPATNLPEAQPTETVEHNTSLSETGQSQGTMPVTIDETPLKQAIAEAKAEGVTITSGKDMNLGITQTAEETNQALDTAKSDMDKQVSELKDVTAKYQSDKADHAAEVARIEGENAILKVSHTQAEDVAKNLEKDVNATISDLTNRFSNAKVTVTDKTITSGDGTSPEAYEGYTKLVQGVSEQNQAAINTYVTKKTEADAQTAKNKQIEAENAAGLAKAKEDNDAITKRNQAGQAAIDEENRRGQAAVDQANKDKQARVTNRQAEIEAIKKSNAQKQAEADAKNQDIKAYNASEKARYDRELAEIRKGEEGYISEALAQALDLNRGEPQAQHGAATRNPDHIISTGNAMLGGYSNILDSTGFFVYDQFRTGETLRFNYSNLQNASFAGKKITGVTYDITNLVSPAGTNSVKLVVPNDPTEGFIAYRGDGTGDWRNDKMEFRVEAKYTLADGSQVTFSKEQPGVFTHSSLNHNNIGLEYVKDSSGKFVPINGSTVQVTGEGLARSLGSNRAHEIGTPEEWDTTSSRYAYKGAIVSTVTSGNTYRVTFGQGDMPTQVGGKTYWFALNTLPVARTVRPYTPKPLVKPNLDPVPDPLTYTPSVYTPKTFTPEPLVTFTPKPTSPVEEPSLVLVKVALPTQPVYEKTPTPPAAPSVQVHGYRLETKPGIHKEVENSDRVSIDKSQVAKSSPVNYPLEVGDLSPNRVATSSLIFEDYLPAGYVLNEATSKAENTDYDVVYDSSKHLVRLTAKDSLLSEVNKDLTKSYRLTAPVLYGTVVNDGATYTNAYKLIINQGTPTAYTVTSNPVTVRTPGDGTTTTLITPDKTNKNSDGIVINDTVVLVGSTNHYTLTWDLDQYKGDQSSKETIAKGFFLLDDFPEEAVMTDDKAVIVTTQDGKTLSGFVVMTYKGLSEAPETLRHQLATAKISPKGAFQVIAPEDNQVFYETYVKTGTSLLVSSPMTVRTDLKDKTLTYTNTAYQIDFGNGYATKEVTNTLVTPEPMKKNLNDDQVDINGQAMLVGSKNFYTLSWDLDQYKGIVATKDAIAKGFYFVDDYPEEALEIDTKAIQVVTQEGKIVSDLMIETYQNLEEAPDSLKAAFLAKKISPKGAFQVFRPKDNQAFYETYVKTGQSLTIIDPMTVKDSLYNSGQTYTNKAYQVDFGLAYETEDVSNFIPIVMPKKSNTTDKGVTIDGKTVLPDTVNYYKIVMDYSAYKGMSAIKDQITKGFFMVDDYPEEALDVNLDGIQIVDGQGQAVKGLSVKVYASLTEAPKTVQDAMAGRGFVPKGAIQVFLADDPQTFYDTYVKTGQTLVVTNPMTIKKDLVKTGGDYANTAYQIDFGLAYVTDTVVNNVPKLDPKKDVVIDLSHKDQSLDGKEITLNQVLNYRLQGAHIPAHRATALTDYRFNDDYDEKHDQYDGVYQAYLMTDVTLIDGTVLKAGTEVTKYTLQRVDTTSGQVSISFDKDFLTSLSEDSTFQADVYLQMKRIAAGEVENTFSHIVNGVSINSNTVKTTTPELVIPPTPPTPPSPTPVVPNQPTPVPPQVPTPVASLPQTGEEASLLSLVGGGLMLGLAYGAYRKKKQVGSEDSYA</sequence>
<evidence type="ECO:0000256" key="7">
    <source>
        <dbReference type="SAM" id="MobiDB-lite"/>
    </source>
</evidence>
<comment type="similarity">
    <text evidence="5">Belongs to the antigen I/II family.</text>
</comment>
<dbReference type="Gene3D" id="2.60.530.10">
    <property type="entry name" value="Major cell-surface adhesin PAc"/>
    <property type="match status" value="1"/>
</dbReference>
<protein>
    <submittedName>
        <fullName evidence="10">Agglutinin receptor</fullName>
    </submittedName>
</protein>
<dbReference type="RefSeq" id="WP_077322242.1">
    <property type="nucleotide sequence ID" value="NZ_CABEHT010000001.1"/>
</dbReference>
<dbReference type="InterPro" id="IPR026345">
    <property type="entry name" value="Adh_isopep-form_adh_dom"/>
</dbReference>
<evidence type="ECO:0000256" key="4">
    <source>
        <dbReference type="ARBA" id="ARBA00023088"/>
    </source>
</evidence>
<dbReference type="Proteomes" id="UP000394068">
    <property type="component" value="Unassembled WGS sequence"/>
</dbReference>
<feature type="coiled-coil region" evidence="6">
    <location>
        <begin position="135"/>
        <end position="162"/>
    </location>
</feature>
<feature type="region of interest" description="Disordered" evidence="7">
    <location>
        <begin position="298"/>
        <end position="326"/>
    </location>
</feature>
<dbReference type="NCBIfam" id="TIGR04228">
    <property type="entry name" value="isopep_sspB_C2"/>
    <property type="match status" value="3"/>
</dbReference>
<dbReference type="NCBIfam" id="TIGR03726">
    <property type="entry name" value="strep_RK_lipo"/>
    <property type="match status" value="1"/>
</dbReference>
<dbReference type="InterPro" id="IPR013574">
    <property type="entry name" value="Glucan-bd_C/Surface_Ag-I/II_V"/>
</dbReference>
<feature type="domain" description="Gram-positive cocci surface proteins LPxTG" evidence="9">
    <location>
        <begin position="1608"/>
        <end position="1644"/>
    </location>
</feature>
<reference evidence="10 11" key="1">
    <citation type="submission" date="2019-05" db="EMBL/GenBank/DDBJ databases">
        <authorList>
            <consortium name="Pathogen Informatics"/>
        </authorList>
    </citation>
    <scope>NUCLEOTIDE SEQUENCE [LARGE SCALE GENOMIC DNA]</scope>
    <source>
        <strain evidence="10 11">NCTC5386</strain>
    </source>
</reference>
<keyword evidence="8" id="KW-0812">Transmembrane</keyword>
<gene>
    <name evidence="10" type="primary">ssp5</name>
    <name evidence="10" type="ORF">NCTC5386_00731</name>
</gene>
<proteinExistence type="inferred from homology"/>
<feature type="transmembrane region" description="Helical" evidence="8">
    <location>
        <begin position="30"/>
        <end position="50"/>
    </location>
</feature>
<dbReference type="Gene3D" id="2.60.40.740">
    <property type="match status" value="5"/>
</dbReference>
<dbReference type="Pfam" id="PF16364">
    <property type="entry name" value="Antigen_C"/>
    <property type="match status" value="1"/>
</dbReference>
<keyword evidence="3" id="KW-0732">Signal</keyword>
<evidence type="ECO:0000256" key="1">
    <source>
        <dbReference type="ARBA" id="ARBA00022512"/>
    </source>
</evidence>
<keyword evidence="8" id="KW-1133">Transmembrane helix</keyword>
<dbReference type="InterPro" id="IPR032300">
    <property type="entry name" value="Antigen_C"/>
</dbReference>
<evidence type="ECO:0000256" key="2">
    <source>
        <dbReference type="ARBA" id="ARBA00022525"/>
    </source>
</evidence>
<evidence type="ECO:0000256" key="5">
    <source>
        <dbReference type="ARBA" id="ARBA00024351"/>
    </source>
</evidence>
<keyword evidence="6" id="KW-0175">Coiled coil</keyword>
<keyword evidence="8" id="KW-0472">Membrane</keyword>
<keyword evidence="4" id="KW-0572">Peptidoglycan-anchor</keyword>
<dbReference type="InterPro" id="IPR036234">
    <property type="entry name" value="SA_I/II_PAC_V_sf"/>
</dbReference>
<dbReference type="SUPFAM" id="SSF74914">
    <property type="entry name" value="V-region of surface antigen I/II (SA I/II, PAC)"/>
    <property type="match status" value="1"/>
</dbReference>